<dbReference type="AlphaFoldDB" id="A0AAE0HST5"/>
<dbReference type="Proteomes" id="UP001283341">
    <property type="component" value="Unassembled WGS sequence"/>
</dbReference>
<dbReference type="EMBL" id="JAUEDM010000009">
    <property type="protein sequence ID" value="KAK3312240.1"/>
    <property type="molecule type" value="Genomic_DNA"/>
</dbReference>
<organism evidence="3 4">
    <name type="scientific">Apodospora peruviana</name>
    <dbReference type="NCBI Taxonomy" id="516989"/>
    <lineage>
        <taxon>Eukaryota</taxon>
        <taxon>Fungi</taxon>
        <taxon>Dikarya</taxon>
        <taxon>Ascomycota</taxon>
        <taxon>Pezizomycotina</taxon>
        <taxon>Sordariomycetes</taxon>
        <taxon>Sordariomycetidae</taxon>
        <taxon>Sordariales</taxon>
        <taxon>Lasiosphaeriaceae</taxon>
        <taxon>Apodospora</taxon>
    </lineage>
</organism>
<feature type="compositionally biased region" description="Low complexity" evidence="1">
    <location>
        <begin position="25"/>
        <end position="39"/>
    </location>
</feature>
<feature type="signal peptide" evidence="2">
    <location>
        <begin position="1"/>
        <end position="21"/>
    </location>
</feature>
<evidence type="ECO:0000256" key="1">
    <source>
        <dbReference type="SAM" id="MobiDB-lite"/>
    </source>
</evidence>
<gene>
    <name evidence="3" type="ORF">B0H66DRAFT_570294</name>
</gene>
<reference evidence="3" key="1">
    <citation type="journal article" date="2023" name="Mol. Phylogenet. Evol.">
        <title>Genome-scale phylogeny and comparative genomics of the fungal order Sordariales.</title>
        <authorList>
            <person name="Hensen N."/>
            <person name="Bonometti L."/>
            <person name="Westerberg I."/>
            <person name="Brannstrom I.O."/>
            <person name="Guillou S."/>
            <person name="Cros-Aarteil S."/>
            <person name="Calhoun S."/>
            <person name="Haridas S."/>
            <person name="Kuo A."/>
            <person name="Mondo S."/>
            <person name="Pangilinan J."/>
            <person name="Riley R."/>
            <person name="LaButti K."/>
            <person name="Andreopoulos B."/>
            <person name="Lipzen A."/>
            <person name="Chen C."/>
            <person name="Yan M."/>
            <person name="Daum C."/>
            <person name="Ng V."/>
            <person name="Clum A."/>
            <person name="Steindorff A."/>
            <person name="Ohm R.A."/>
            <person name="Martin F."/>
            <person name="Silar P."/>
            <person name="Natvig D.O."/>
            <person name="Lalanne C."/>
            <person name="Gautier V."/>
            <person name="Ament-Velasquez S.L."/>
            <person name="Kruys A."/>
            <person name="Hutchinson M.I."/>
            <person name="Powell A.J."/>
            <person name="Barry K."/>
            <person name="Miller A.N."/>
            <person name="Grigoriev I.V."/>
            <person name="Debuchy R."/>
            <person name="Gladieux P."/>
            <person name="Hiltunen Thoren M."/>
            <person name="Johannesson H."/>
        </authorList>
    </citation>
    <scope>NUCLEOTIDE SEQUENCE</scope>
    <source>
        <strain evidence="3">CBS 118394</strain>
    </source>
</reference>
<accession>A0AAE0HST5</accession>
<protein>
    <recommendedName>
        <fullName evidence="5">Secreted protein</fullName>
    </recommendedName>
</protein>
<evidence type="ECO:0000313" key="3">
    <source>
        <dbReference type="EMBL" id="KAK3312240.1"/>
    </source>
</evidence>
<evidence type="ECO:0000313" key="4">
    <source>
        <dbReference type="Proteomes" id="UP001283341"/>
    </source>
</evidence>
<feature type="chain" id="PRO_5042087582" description="Secreted protein" evidence="2">
    <location>
        <begin position="22"/>
        <end position="73"/>
    </location>
</feature>
<evidence type="ECO:0000256" key="2">
    <source>
        <dbReference type="SAM" id="SignalP"/>
    </source>
</evidence>
<feature type="region of interest" description="Disordered" evidence="1">
    <location>
        <begin position="25"/>
        <end position="73"/>
    </location>
</feature>
<comment type="caution">
    <text evidence="3">The sequence shown here is derived from an EMBL/GenBank/DDBJ whole genome shotgun (WGS) entry which is preliminary data.</text>
</comment>
<keyword evidence="4" id="KW-1185">Reference proteome</keyword>
<keyword evidence="2" id="KW-0732">Signal</keyword>
<proteinExistence type="predicted"/>
<sequence length="73" mass="7694">MMTFRVLTYFFATLYLVVIRSLTKSSGSSASCSGKSTASPDAAPAAVVETPPSLASRLPTNPKELLRITSTTP</sequence>
<name>A0AAE0HST5_9PEZI</name>
<evidence type="ECO:0008006" key="5">
    <source>
        <dbReference type="Google" id="ProtNLM"/>
    </source>
</evidence>
<reference evidence="3" key="2">
    <citation type="submission" date="2023-06" db="EMBL/GenBank/DDBJ databases">
        <authorList>
            <consortium name="Lawrence Berkeley National Laboratory"/>
            <person name="Haridas S."/>
            <person name="Hensen N."/>
            <person name="Bonometti L."/>
            <person name="Westerberg I."/>
            <person name="Brannstrom I.O."/>
            <person name="Guillou S."/>
            <person name="Cros-Aarteil S."/>
            <person name="Calhoun S."/>
            <person name="Kuo A."/>
            <person name="Mondo S."/>
            <person name="Pangilinan J."/>
            <person name="Riley R."/>
            <person name="Labutti K."/>
            <person name="Andreopoulos B."/>
            <person name="Lipzen A."/>
            <person name="Chen C."/>
            <person name="Yanf M."/>
            <person name="Daum C."/>
            <person name="Ng V."/>
            <person name="Clum A."/>
            <person name="Steindorff A."/>
            <person name="Ohm R."/>
            <person name="Martin F."/>
            <person name="Silar P."/>
            <person name="Natvig D."/>
            <person name="Lalanne C."/>
            <person name="Gautier V."/>
            <person name="Ament-Velasquez S.L."/>
            <person name="Kruys A."/>
            <person name="Hutchinson M.I."/>
            <person name="Powell A.J."/>
            <person name="Barry K."/>
            <person name="Miller A.N."/>
            <person name="Grigoriev I.V."/>
            <person name="Debuchy R."/>
            <person name="Gladieux P."/>
            <person name="Thoren M.H."/>
            <person name="Johannesson H."/>
        </authorList>
    </citation>
    <scope>NUCLEOTIDE SEQUENCE</scope>
    <source>
        <strain evidence="3">CBS 118394</strain>
    </source>
</reference>